<evidence type="ECO:0000256" key="2">
    <source>
        <dbReference type="ARBA" id="ARBA00022518"/>
    </source>
</evidence>
<dbReference type="GO" id="GO:0003677">
    <property type="term" value="F:DNA binding"/>
    <property type="evidence" value="ECO:0007669"/>
    <property type="project" value="UniProtKB-UniRule"/>
</dbReference>
<dbReference type="GO" id="GO:0039502">
    <property type="term" value="P:symbiont-mediated suppression of host type I interferon-mediated signaling pathway"/>
    <property type="evidence" value="ECO:0007669"/>
    <property type="project" value="UniProtKB-UniRule"/>
</dbReference>
<keyword evidence="10 16" id="KW-0238">DNA-binding</keyword>
<keyword evidence="13 16" id="KW-1035">Host cytoplasm</keyword>
<dbReference type="KEGG" id="vg:26131661"/>
<feature type="zinc finger region" evidence="16">
    <location>
        <begin position="133"/>
        <end position="169"/>
    </location>
</feature>
<dbReference type="InterPro" id="IPR038575">
    <property type="entry name" value="E6_sf"/>
</dbReference>
<evidence type="ECO:0000256" key="14">
    <source>
        <dbReference type="ARBA" id="ARBA00023280"/>
    </source>
</evidence>
<dbReference type="GO" id="GO:0052170">
    <property type="term" value="P:symbiont-mediated suppression of host innate immune response"/>
    <property type="evidence" value="ECO:0007669"/>
    <property type="project" value="UniProtKB-KW"/>
</dbReference>
<dbReference type="OrthoDB" id="27353at10239"/>
<evidence type="ECO:0000256" key="16">
    <source>
        <dbReference type="HAMAP-Rule" id="MF_04006"/>
    </source>
</evidence>
<dbReference type="GO" id="GO:0008270">
    <property type="term" value="F:zinc ion binding"/>
    <property type="evidence" value="ECO:0007669"/>
    <property type="project" value="UniProtKB-KW"/>
</dbReference>
<keyword evidence="3 16" id="KW-1048">Host nucleus</keyword>
<evidence type="ECO:0000256" key="17">
    <source>
        <dbReference type="RuleBase" id="RU363123"/>
    </source>
</evidence>
<evidence type="ECO:0000256" key="5">
    <source>
        <dbReference type="ARBA" id="ARBA00022632"/>
    </source>
</evidence>
<keyword evidence="14 16" id="KW-0899">Viral immunoevasion</keyword>
<keyword evidence="8 16" id="KW-0862">Zinc</keyword>
<keyword evidence="2 16" id="KW-0244">Early protein</keyword>
<evidence type="ECO:0000313" key="18">
    <source>
        <dbReference type="EMBL" id="AKE50902.1"/>
    </source>
</evidence>
<dbReference type="GO" id="GO:0052150">
    <property type="term" value="P:symbiont-mediated perturbation of host apoptosis"/>
    <property type="evidence" value="ECO:0007669"/>
    <property type="project" value="UniProtKB-KW"/>
</dbReference>
<dbReference type="InterPro" id="IPR001334">
    <property type="entry name" value="E6"/>
</dbReference>
<evidence type="ECO:0000256" key="1">
    <source>
        <dbReference type="ARBA" id="ARBA00006346"/>
    </source>
</evidence>
<evidence type="ECO:0000256" key="7">
    <source>
        <dbReference type="ARBA" id="ARBA00022771"/>
    </source>
</evidence>
<keyword evidence="7 16" id="KW-0863">Zinc-finger</keyword>
<organism evidence="18 19">
    <name type="scientific">Trichechus manatus latirostris papillomavirus 4</name>
    <dbReference type="NCBI Taxonomy" id="2848317"/>
    <lineage>
        <taxon>Viruses</taxon>
        <taxon>Monodnaviria</taxon>
        <taxon>Shotokuvirae</taxon>
        <taxon>Cossaviricota</taxon>
        <taxon>Papovaviricetes</taxon>
        <taxon>Zurhausenvirales</taxon>
        <taxon>Papillomaviridae</taxon>
        <taxon>Firstpapillomavirinae</taxon>
        <taxon>Rhopapillomavirus</taxon>
        <taxon>Rhopapillomavirus 2</taxon>
    </lineage>
</organism>
<dbReference type="EMBL" id="KP205503">
    <property type="protein sequence ID" value="AKE50902.1"/>
    <property type="molecule type" value="Genomic_DNA"/>
</dbReference>
<sequence>MIVVDNWCLHVKYRDRVRSPKTSYIRRSGRSPLVGMDQPTTLHDLQDYYGLNYWSIEIPCLICKQITTCRDRIHFERGRFKLKWKCGLPYAICLSCLRFYATYERLYQYRYSQPVNDVLQDTGLNLFDLSVRCGLCLALLTFEEKLFLSRTGSWLQLCKDKWRGRCSECRYH</sequence>
<dbReference type="SUPFAM" id="SSF161229">
    <property type="entry name" value="E6 C-terminal domain-like"/>
    <property type="match status" value="2"/>
</dbReference>
<comment type="subunit">
    <text evidence="16">Forms homodimers. Interacts with ubiquitin-protein ligase UBE3A/E6-AP; this interaction stimulates UBE3A ubiquitin activity. Interacts with host BAK1.</text>
</comment>
<evidence type="ECO:0000256" key="4">
    <source>
        <dbReference type="ARBA" id="ARBA00022581"/>
    </source>
</evidence>
<dbReference type="Pfam" id="PF00518">
    <property type="entry name" value="E6"/>
    <property type="match status" value="1"/>
</dbReference>
<dbReference type="GeneID" id="26131661"/>
<dbReference type="RefSeq" id="YP_009177725.1">
    <property type="nucleotide sequence ID" value="NC_028267.1"/>
</dbReference>
<evidence type="ECO:0000313" key="19">
    <source>
        <dbReference type="Proteomes" id="UP000142472"/>
    </source>
</evidence>
<reference evidence="18 19" key="1">
    <citation type="submission" date="2015-07" db="EMBL/GenBank/DDBJ databases">
        <title>Molecular Characterization of Two Novel Mucosotropic Papillomaviruses of a Florida Manatee (Trichechus manatus latirostris).</title>
        <authorList>
            <person name="Zahin M."/>
            <person name="Ghim S.-J."/>
            <person name="Khanal S."/>
            <person name="Bossart G.D."/>
            <person name="Jenson A.B."/>
            <person name="Joh J."/>
        </authorList>
    </citation>
    <scope>NUCLEOTIDE SEQUENCE [LARGE SCALE GENOMIC DNA]</scope>
    <source>
        <strain evidence="18">TmPV-4</strain>
    </source>
</reference>
<protein>
    <recommendedName>
        <fullName evidence="16 17">Protein E6</fullName>
    </recommendedName>
</protein>
<proteinExistence type="inferred from homology"/>
<keyword evidence="11 16" id="KW-0010">Activator</keyword>
<evidence type="ECO:0000256" key="15">
    <source>
        <dbReference type="ARBA" id="ARBA00023323"/>
    </source>
</evidence>
<comment type="similarity">
    <text evidence="1 16 17">Belongs to the papillomaviridae E6 protein family.</text>
</comment>
<comment type="subcellular location">
    <subcellularLocation>
        <location evidence="16 17">Host cytoplasm</location>
    </subcellularLocation>
    <subcellularLocation>
        <location evidence="16 17">Host nucleus</location>
    </subcellularLocation>
</comment>
<accession>A0A0F6TNA3</accession>
<feature type="zinc finger region" evidence="16">
    <location>
        <begin position="60"/>
        <end position="96"/>
    </location>
</feature>
<gene>
    <name evidence="16 18" type="primary">E6</name>
</gene>
<evidence type="ECO:0000256" key="10">
    <source>
        <dbReference type="ARBA" id="ARBA00023125"/>
    </source>
</evidence>
<dbReference type="GO" id="GO:0006351">
    <property type="term" value="P:DNA-templated transcription"/>
    <property type="evidence" value="ECO:0007669"/>
    <property type="project" value="UniProtKB-UniRule"/>
</dbReference>
<dbReference type="Gene3D" id="3.30.240.40">
    <property type="entry name" value="E6 early regulatory protein"/>
    <property type="match status" value="2"/>
</dbReference>
<dbReference type="GO" id="GO:0042025">
    <property type="term" value="C:host cell nucleus"/>
    <property type="evidence" value="ECO:0007669"/>
    <property type="project" value="UniProtKB-SubCell"/>
</dbReference>
<keyword evidence="5 16" id="KW-1090">Inhibition of host innate immune response by virus</keyword>
<comment type="caution">
    <text evidence="16">Lacks conserved residue(s) required for the propagation of feature annotation.</text>
</comment>
<evidence type="ECO:0000256" key="13">
    <source>
        <dbReference type="ARBA" id="ARBA00023200"/>
    </source>
</evidence>
<evidence type="ECO:0000256" key="11">
    <source>
        <dbReference type="ARBA" id="ARBA00023159"/>
    </source>
</evidence>
<evidence type="ECO:0000256" key="3">
    <source>
        <dbReference type="ARBA" id="ARBA00022562"/>
    </source>
</evidence>
<dbReference type="GO" id="GO:0039648">
    <property type="term" value="P:symbiont-mediated perturbation of host ubiquitin-like protein modification"/>
    <property type="evidence" value="ECO:0007669"/>
    <property type="project" value="UniProtKB-UniRule"/>
</dbReference>
<keyword evidence="9 16" id="KW-0805">Transcription regulation</keyword>
<keyword evidence="12 16" id="KW-0804">Transcription</keyword>
<evidence type="ECO:0000256" key="9">
    <source>
        <dbReference type="ARBA" id="ARBA00023015"/>
    </source>
</evidence>
<keyword evidence="6 16" id="KW-0479">Metal-binding</keyword>
<dbReference type="Proteomes" id="UP000142472">
    <property type="component" value="Segment"/>
</dbReference>
<dbReference type="GO" id="GO:0030430">
    <property type="term" value="C:host cell cytoplasm"/>
    <property type="evidence" value="ECO:0007669"/>
    <property type="project" value="UniProtKB-SubCell"/>
</dbReference>
<dbReference type="HAMAP" id="MF_04006">
    <property type="entry name" value="HPV_E6"/>
    <property type="match status" value="1"/>
</dbReference>
<comment type="function">
    <text evidence="16">Plays a major role in the induction and maintenance of cellular transformation. E6 associates with host UBE3A/E6-AP ubiquitin-protein ligase and modulates its activity. Protects host keratinocytes from apoptosis by mediating the degradation of host BAK1. May also inhibit host immune response.</text>
</comment>
<evidence type="ECO:0000256" key="12">
    <source>
        <dbReference type="ARBA" id="ARBA00023163"/>
    </source>
</evidence>
<name>A0A0F6TNA3_9PAPI</name>
<evidence type="ECO:0000256" key="8">
    <source>
        <dbReference type="ARBA" id="ARBA00022833"/>
    </source>
</evidence>
<keyword evidence="15 16" id="KW-1119">Modulation of host cell apoptosis by virus</keyword>
<evidence type="ECO:0000256" key="6">
    <source>
        <dbReference type="ARBA" id="ARBA00022723"/>
    </source>
</evidence>
<dbReference type="GO" id="GO:0006355">
    <property type="term" value="P:regulation of DNA-templated transcription"/>
    <property type="evidence" value="ECO:0007669"/>
    <property type="project" value="UniProtKB-UniRule"/>
</dbReference>
<keyword evidence="4 16" id="KW-0945">Host-virus interaction</keyword>